<sequence>MDIQLKTFSFLLIIIASAFVCKSAKINTPRVLLPWFEDHLVDFTFEIIEGGCYTWSLSRDDIIDLEALYDDAWGHCSRSARVSVSKTCVPPGSVIILAEEVATGEILRGDVDIDKITSLKVMSTTWKLYLEEAPEAFEVFAYDDSGNKFSTLEGIRITWTVENVGSTYGDEPLVRLVRWSDTDYEAPKGVTELESKNLQGYSVLLYGQAMGDARVTVCLDEICTIFNLQVVASVVLTPATAYVAPGDALKYRVVRARAGRLTVQDVAETLYTMTISESSIAYLEDSISLVRATELGTTPIFLMSGSTEVTTALLTVTEPHSIKVNIRPANLIIQGEEFVIHCILYDSNGHAITAGQDILIRLTVDGAADVDLLRSTENGTITDAIALKPGRFMVSAKLFSVAGRGLPKPVEGQASAVAVRPLQIVPPELFVAWTDSIQDIQLKHRGGGNESVSWSEGEKDQSALSLSNNGLLTVHGVGQLNVGVHLTQYSYIRASGRVWSAVPELVQVSSSGHARVGKPHYLHIALTATYPSTGELYNFHICDCSAFAVSLVEGPEPFNVTAVSWMKPEEGACCVLECWWKSRGVSSVRVSYGRAGDTARVAVRAAPALLWPTKAAALVSATLPVLAEGEALSPSSSEARIAHIESRSGPPPHKHPDVQLFTMKCHRKGETRLEVSSEVDGEREVSDLPVHCAAHVSKIKLEPEETPGNCSNTRVWLRPNQDVTVKVTLLDAVGRELLDENGPRVSWETQPNHIGIEYKATDRLFVEFDAEYDPVPIPLNYYQVVKAGENAIGWSGVLKASIPEATVTVQAKVVAPLKCEPSKVNIAWESEVAPNLATISGGSGRYNVETPKGVSASIDSGTLNAILPAPGTYDLTVVDQCVYGERQTVEVNIEEVLSVEVSTARAICVGACVPITALVKGVSHRYLTTSRHPEWRSSGNVVVKDGTICGVTEGSGRVRAMLAGVWSPEHEVTVFPSLRIVPERSRLPPGARLQLRHSGGPPNHLATFTYKLMQGNSFVEVSQTGAVQGIALGASRILLVAADISSVELATAEAEVEVIPISNLRVRATTQTLLVGKPGRVWIEAAGLGTSALLALHPPPKATWSLRDPKSAILYTTHTIDMLERSSAEGLSIRVVPLKAGVIAIDVRVRNMGQISETRSWDSTIEILGVSEIRTSVDGLPQEMSANRLSLAVGATVKLNSSPRSNWVAYVEEAFDLRPNGELIALKAGHGVAVVKHSDERNGIHRESMIHVEVSIPHYCTAEPTGEDESLHVVLRNSIGRELIAPQANMSVLAPHTAIVRRSSGGLGTELLLSAIDGNGAFMGFQSSIGGYTVTDEVWIAASETGVNRIIGTGSWAICLEGVGWRAPTGVNVYVGTGVSLAILSTDVSAKHVLRLDRPSTAYTLHQVSVQKMEFLPGEWPSSLIPLSIDADLGTGPLLCTEEQKYAVIGVEVQLPFTCRTKAPHTAQPVLDIVNGQLGCSVIPAIKLTQALEVDLCAEWGIFRTCTKVLLLPPIHVSETKVSLLNPPAHFTIHGHPRAMKQIKMTTSPGLKLEPSVKDSEVIVTVKSESEVCGIGFVTIVSRLTSQELRVEVERECDIGCGTLLGALFSLLSPYIPTILTCAAIGVGYIYVQSKLQSKAPIRLPTEPVPTVLPETPTLRTRTWSRSPYASNGPANPVYGDASVLPDTSFSPLRPSFI</sequence>
<dbReference type="Pfam" id="PF22967">
    <property type="entry name" value="Ig_NUP210_1st"/>
    <property type="match status" value="1"/>
</dbReference>
<feature type="domain" description="NUP210 Ig-like" evidence="4">
    <location>
        <begin position="123"/>
        <end position="221"/>
    </location>
</feature>
<feature type="signal peptide" evidence="2">
    <location>
        <begin position="1"/>
        <end position="23"/>
    </location>
</feature>
<protein>
    <recommendedName>
        <fullName evidence="7">Nuclear pore membrane glycoprotein 210</fullName>
    </recommendedName>
</protein>
<feature type="domain" description="NUP210 Ig-like" evidence="3">
    <location>
        <begin position="24"/>
        <end position="114"/>
    </location>
</feature>
<evidence type="ECO:0000256" key="1">
    <source>
        <dbReference type="SAM" id="Phobius"/>
    </source>
</evidence>
<keyword evidence="1" id="KW-0472">Membrane</keyword>
<feature type="chain" id="PRO_5032521248" description="Nuclear pore membrane glycoprotein 210" evidence="2">
    <location>
        <begin position="24"/>
        <end position="1698"/>
    </location>
</feature>
<dbReference type="PANTHER" id="PTHR23019">
    <property type="entry name" value="NUCLEAR PORE MEMBRANE GLYCOPROTEIN GP210-RELATED"/>
    <property type="match status" value="1"/>
</dbReference>
<evidence type="ECO:0008006" key="7">
    <source>
        <dbReference type="Google" id="ProtNLM"/>
    </source>
</evidence>
<keyword evidence="2" id="KW-0732">Signal</keyword>
<feature type="transmembrane region" description="Helical" evidence="1">
    <location>
        <begin position="1604"/>
        <end position="1632"/>
    </location>
</feature>
<dbReference type="InterPro" id="IPR055097">
    <property type="entry name" value="Ig_NUP210_2nd"/>
</dbReference>
<dbReference type="OrthoDB" id="361283at2759"/>
<comment type="caution">
    <text evidence="5">The sequence shown here is derived from an EMBL/GenBank/DDBJ whole genome shotgun (WGS) entry which is preliminary data.</text>
</comment>
<dbReference type="EMBL" id="CAJOBZ010000062">
    <property type="protein sequence ID" value="CAF4929860.1"/>
    <property type="molecule type" value="Genomic_DNA"/>
</dbReference>
<accession>A0A821WSQ6</accession>
<proteinExistence type="predicted"/>
<dbReference type="InterPro" id="IPR045197">
    <property type="entry name" value="NUP210-like"/>
</dbReference>
<gene>
    <name evidence="5" type="ORF">PMACD_LOCUS13763</name>
</gene>
<evidence type="ECO:0000313" key="5">
    <source>
        <dbReference type="EMBL" id="CAF4929860.1"/>
    </source>
</evidence>
<dbReference type="Proteomes" id="UP000663880">
    <property type="component" value="Unassembled WGS sequence"/>
</dbReference>
<organism evidence="5 6">
    <name type="scientific">Pieris macdunnoughi</name>
    <dbReference type="NCBI Taxonomy" id="345717"/>
    <lineage>
        <taxon>Eukaryota</taxon>
        <taxon>Metazoa</taxon>
        <taxon>Ecdysozoa</taxon>
        <taxon>Arthropoda</taxon>
        <taxon>Hexapoda</taxon>
        <taxon>Insecta</taxon>
        <taxon>Pterygota</taxon>
        <taxon>Neoptera</taxon>
        <taxon>Endopterygota</taxon>
        <taxon>Lepidoptera</taxon>
        <taxon>Glossata</taxon>
        <taxon>Ditrysia</taxon>
        <taxon>Papilionoidea</taxon>
        <taxon>Pieridae</taxon>
        <taxon>Pierinae</taxon>
        <taxon>Pieris</taxon>
    </lineage>
</organism>
<dbReference type="PANTHER" id="PTHR23019:SF0">
    <property type="entry name" value="NUCLEAR PORE MEMBRANE GLYCOPROTEIN 210"/>
    <property type="match status" value="1"/>
</dbReference>
<dbReference type="InterPro" id="IPR055096">
    <property type="entry name" value="Ig_NUP210_1st"/>
</dbReference>
<keyword evidence="1" id="KW-0812">Transmembrane</keyword>
<evidence type="ECO:0000313" key="6">
    <source>
        <dbReference type="Proteomes" id="UP000663880"/>
    </source>
</evidence>
<dbReference type="GO" id="GO:0005643">
    <property type="term" value="C:nuclear pore"/>
    <property type="evidence" value="ECO:0007669"/>
    <property type="project" value="TreeGrafter"/>
</dbReference>
<evidence type="ECO:0000259" key="4">
    <source>
        <dbReference type="Pfam" id="PF22969"/>
    </source>
</evidence>
<keyword evidence="1" id="KW-1133">Transmembrane helix</keyword>
<reference evidence="5" key="1">
    <citation type="submission" date="2021-02" db="EMBL/GenBank/DDBJ databases">
        <authorList>
            <person name="Steward A R."/>
        </authorList>
    </citation>
    <scope>NUCLEOTIDE SEQUENCE</scope>
</reference>
<name>A0A821WSQ6_9NEOP</name>
<keyword evidence="6" id="KW-1185">Reference proteome</keyword>
<dbReference type="Pfam" id="PF22969">
    <property type="entry name" value="Ig_NUP210_2nd"/>
    <property type="match status" value="1"/>
</dbReference>
<evidence type="ECO:0000256" key="2">
    <source>
        <dbReference type="SAM" id="SignalP"/>
    </source>
</evidence>
<evidence type="ECO:0000259" key="3">
    <source>
        <dbReference type="Pfam" id="PF22967"/>
    </source>
</evidence>